<evidence type="ECO:0000313" key="3">
    <source>
        <dbReference type="Proteomes" id="UP000053989"/>
    </source>
</evidence>
<dbReference type="EMBL" id="KN822004">
    <property type="protein sequence ID" value="KIM70635.1"/>
    <property type="molecule type" value="Genomic_DNA"/>
</dbReference>
<feature type="compositionally biased region" description="Acidic residues" evidence="1">
    <location>
        <begin position="147"/>
        <end position="156"/>
    </location>
</feature>
<protein>
    <submittedName>
        <fullName evidence="2">Uncharacterized protein</fullName>
    </submittedName>
</protein>
<dbReference type="AlphaFoldDB" id="A0A0C3EDB4"/>
<gene>
    <name evidence="2" type="ORF">SCLCIDRAFT_1206772</name>
</gene>
<dbReference type="Proteomes" id="UP000053989">
    <property type="component" value="Unassembled WGS sequence"/>
</dbReference>
<reference evidence="3" key="2">
    <citation type="submission" date="2015-01" db="EMBL/GenBank/DDBJ databases">
        <title>Evolutionary Origins and Diversification of the Mycorrhizal Mutualists.</title>
        <authorList>
            <consortium name="DOE Joint Genome Institute"/>
            <consortium name="Mycorrhizal Genomics Consortium"/>
            <person name="Kohler A."/>
            <person name="Kuo A."/>
            <person name="Nagy L.G."/>
            <person name="Floudas D."/>
            <person name="Copeland A."/>
            <person name="Barry K.W."/>
            <person name="Cichocki N."/>
            <person name="Veneault-Fourrey C."/>
            <person name="LaButti K."/>
            <person name="Lindquist E.A."/>
            <person name="Lipzen A."/>
            <person name="Lundell T."/>
            <person name="Morin E."/>
            <person name="Murat C."/>
            <person name="Riley R."/>
            <person name="Ohm R."/>
            <person name="Sun H."/>
            <person name="Tunlid A."/>
            <person name="Henrissat B."/>
            <person name="Grigoriev I.V."/>
            <person name="Hibbett D.S."/>
            <person name="Martin F."/>
        </authorList>
    </citation>
    <scope>NUCLEOTIDE SEQUENCE [LARGE SCALE GENOMIC DNA]</scope>
    <source>
        <strain evidence="3">Foug A</strain>
    </source>
</reference>
<accession>A0A0C3EDB4</accession>
<proteinExistence type="predicted"/>
<evidence type="ECO:0000256" key="1">
    <source>
        <dbReference type="SAM" id="MobiDB-lite"/>
    </source>
</evidence>
<reference evidence="2 3" key="1">
    <citation type="submission" date="2014-04" db="EMBL/GenBank/DDBJ databases">
        <authorList>
            <consortium name="DOE Joint Genome Institute"/>
            <person name="Kuo A."/>
            <person name="Kohler A."/>
            <person name="Nagy L.G."/>
            <person name="Floudas D."/>
            <person name="Copeland A."/>
            <person name="Barry K.W."/>
            <person name="Cichocki N."/>
            <person name="Veneault-Fourrey C."/>
            <person name="LaButti K."/>
            <person name="Lindquist E.A."/>
            <person name="Lipzen A."/>
            <person name="Lundell T."/>
            <person name="Morin E."/>
            <person name="Murat C."/>
            <person name="Sun H."/>
            <person name="Tunlid A."/>
            <person name="Henrissat B."/>
            <person name="Grigoriev I.V."/>
            <person name="Hibbett D.S."/>
            <person name="Martin F."/>
            <person name="Nordberg H.P."/>
            <person name="Cantor M.N."/>
            <person name="Hua S.X."/>
        </authorList>
    </citation>
    <scope>NUCLEOTIDE SEQUENCE [LARGE SCALE GENOMIC DNA]</scope>
    <source>
        <strain evidence="2 3">Foug A</strain>
    </source>
</reference>
<dbReference type="OrthoDB" id="2804702at2759"/>
<dbReference type="HOGENOM" id="CLU_1687714_0_0_1"/>
<feature type="region of interest" description="Disordered" evidence="1">
    <location>
        <begin position="115"/>
        <end position="156"/>
    </location>
</feature>
<evidence type="ECO:0000313" key="2">
    <source>
        <dbReference type="EMBL" id="KIM70635.1"/>
    </source>
</evidence>
<dbReference type="InParanoid" id="A0A0C3EDB4"/>
<name>A0A0C3EDB4_9AGAM</name>
<sequence>MTIYLHSPIRLSQRPPLSVPIPLRLSDDTSDFYSSSSLDQLAISFITESIETAKQQPMSKVAPSNPREKLALKQQRLELYITESKILMAKLGEASNKEEREAILSAMRECSRKIELDPLGAQDDGTLEKSKPTVEAKPFRWPSSCDDSLEISDEEE</sequence>
<keyword evidence="3" id="KW-1185">Reference proteome</keyword>
<feature type="compositionally biased region" description="Basic and acidic residues" evidence="1">
    <location>
        <begin position="126"/>
        <end position="138"/>
    </location>
</feature>
<organism evidence="2 3">
    <name type="scientific">Scleroderma citrinum Foug A</name>
    <dbReference type="NCBI Taxonomy" id="1036808"/>
    <lineage>
        <taxon>Eukaryota</taxon>
        <taxon>Fungi</taxon>
        <taxon>Dikarya</taxon>
        <taxon>Basidiomycota</taxon>
        <taxon>Agaricomycotina</taxon>
        <taxon>Agaricomycetes</taxon>
        <taxon>Agaricomycetidae</taxon>
        <taxon>Boletales</taxon>
        <taxon>Sclerodermatineae</taxon>
        <taxon>Sclerodermataceae</taxon>
        <taxon>Scleroderma</taxon>
    </lineage>
</organism>